<dbReference type="SUPFAM" id="SSF52096">
    <property type="entry name" value="ClpP/crotonase"/>
    <property type="match status" value="1"/>
</dbReference>
<comment type="similarity">
    <text evidence="1">Belongs to the peptidase S49 family.</text>
</comment>
<feature type="domain" description="Peptidase S49" evidence="5">
    <location>
        <begin position="104"/>
        <end position="239"/>
    </location>
</feature>
<keyword evidence="3 6" id="KW-0378">Hydrolase</keyword>
<evidence type="ECO:0000256" key="2">
    <source>
        <dbReference type="ARBA" id="ARBA00022670"/>
    </source>
</evidence>
<name>A0A0P1H7Q0_9RHOB</name>
<dbReference type="InterPro" id="IPR029045">
    <property type="entry name" value="ClpP/crotonase-like_dom_sf"/>
</dbReference>
<dbReference type="Proteomes" id="UP000051326">
    <property type="component" value="Unassembled WGS sequence"/>
</dbReference>
<gene>
    <name evidence="6" type="primary">sppA</name>
    <name evidence="6" type="ORF">PHA8399_01049</name>
</gene>
<dbReference type="EMBL" id="CYSR01000010">
    <property type="protein sequence ID" value="CUH98933.1"/>
    <property type="molecule type" value="Genomic_DNA"/>
</dbReference>
<dbReference type="CDD" id="cd07023">
    <property type="entry name" value="S49_Sppa_N_C"/>
    <property type="match status" value="1"/>
</dbReference>
<accession>A0A0P1H7Q0</accession>
<dbReference type="EC" id="3.4.21.-" evidence="6"/>
<dbReference type="InterPro" id="IPR002142">
    <property type="entry name" value="Peptidase_S49"/>
</dbReference>
<dbReference type="GO" id="GO:0008236">
    <property type="term" value="F:serine-type peptidase activity"/>
    <property type="evidence" value="ECO:0007669"/>
    <property type="project" value="UniProtKB-KW"/>
</dbReference>
<evidence type="ECO:0000256" key="3">
    <source>
        <dbReference type="ARBA" id="ARBA00022801"/>
    </source>
</evidence>
<sequence>MRFAIKPRGVHLVSPRAALYIGAMRIHLPFLKRQPLVAVVRLNGAIGMPGRGSLSDAALAPVLERAFRKGKPAAVALEINSPGGSPVQSSLIGARIRLLAEELGIPVYAFVEDVAASGGYWLAAAADEIWADASSVLGSVGVISAGFGAHVLLARQGVERRVYTAGESKSMLDPFRPENPEDVQRLKVILNDIHANFIDHVTERRGAKLKNDENLFTGEIWLARRAEELGLIDGIGHLKPKMQERFGEKVRFRRYGLKKPFWSRFGMRLAQDALAGIEERAEYARFGL</sequence>
<evidence type="ECO:0000313" key="6">
    <source>
        <dbReference type="EMBL" id="CUH98933.1"/>
    </source>
</evidence>
<dbReference type="PANTHER" id="PTHR42987">
    <property type="entry name" value="PEPTIDASE S49"/>
    <property type="match status" value="1"/>
</dbReference>
<dbReference type="Gene3D" id="6.20.330.10">
    <property type="match status" value="1"/>
</dbReference>
<dbReference type="Gene3D" id="3.90.226.10">
    <property type="entry name" value="2-enoyl-CoA Hydratase, Chain A, domain 1"/>
    <property type="match status" value="1"/>
</dbReference>
<dbReference type="PANTHER" id="PTHR42987:SF8">
    <property type="entry name" value="PROTEINASE"/>
    <property type="match status" value="1"/>
</dbReference>
<evidence type="ECO:0000256" key="4">
    <source>
        <dbReference type="ARBA" id="ARBA00022825"/>
    </source>
</evidence>
<dbReference type="InterPro" id="IPR047272">
    <property type="entry name" value="S49_SppA_C"/>
</dbReference>
<dbReference type="AlphaFoldDB" id="A0A0P1H7Q0"/>
<organism evidence="6 7">
    <name type="scientific">Leisingera aquaemixtae</name>
    <dbReference type="NCBI Taxonomy" id="1396826"/>
    <lineage>
        <taxon>Bacteria</taxon>
        <taxon>Pseudomonadati</taxon>
        <taxon>Pseudomonadota</taxon>
        <taxon>Alphaproteobacteria</taxon>
        <taxon>Rhodobacterales</taxon>
        <taxon>Roseobacteraceae</taxon>
        <taxon>Leisingera</taxon>
    </lineage>
</organism>
<evidence type="ECO:0000256" key="1">
    <source>
        <dbReference type="ARBA" id="ARBA00008683"/>
    </source>
</evidence>
<dbReference type="GO" id="GO:0006508">
    <property type="term" value="P:proteolysis"/>
    <property type="evidence" value="ECO:0007669"/>
    <property type="project" value="UniProtKB-KW"/>
</dbReference>
<keyword evidence="2" id="KW-0645">Protease</keyword>
<reference evidence="6 7" key="1">
    <citation type="submission" date="2015-09" db="EMBL/GenBank/DDBJ databases">
        <authorList>
            <consortium name="Swine Surveillance"/>
        </authorList>
    </citation>
    <scope>NUCLEOTIDE SEQUENCE [LARGE SCALE GENOMIC DNA]</scope>
    <source>
        <strain evidence="6 7">CECT 8399</strain>
    </source>
</reference>
<dbReference type="STRING" id="1396826.PHA8399_01049"/>
<keyword evidence="4" id="KW-0720">Serine protease</keyword>
<evidence type="ECO:0000259" key="5">
    <source>
        <dbReference type="Pfam" id="PF01343"/>
    </source>
</evidence>
<dbReference type="Pfam" id="PF01343">
    <property type="entry name" value="Peptidase_S49"/>
    <property type="match status" value="1"/>
</dbReference>
<proteinExistence type="inferred from homology"/>
<evidence type="ECO:0000313" key="7">
    <source>
        <dbReference type="Proteomes" id="UP000051326"/>
    </source>
</evidence>
<protein>
    <submittedName>
        <fullName evidence="6">Putative signal peptide peptidase SppA</fullName>
        <ecNumber evidence="6">3.4.21.-</ecNumber>
    </submittedName>
</protein>